<dbReference type="Proteomes" id="UP000712281">
    <property type="component" value="Unassembled WGS sequence"/>
</dbReference>
<accession>A0A8S9I7H3</accession>
<evidence type="ECO:0000313" key="2">
    <source>
        <dbReference type="Proteomes" id="UP000712281"/>
    </source>
</evidence>
<dbReference type="AlphaFoldDB" id="A0A8S9I7H3"/>
<comment type="caution">
    <text evidence="1">The sequence shown here is derived from an EMBL/GenBank/DDBJ whole genome shotgun (WGS) entry which is preliminary data.</text>
</comment>
<proteinExistence type="predicted"/>
<reference evidence="1" key="1">
    <citation type="submission" date="2019-12" db="EMBL/GenBank/DDBJ databases">
        <title>Genome sequencing and annotation of Brassica cretica.</title>
        <authorList>
            <person name="Studholme D.J."/>
            <person name="Sarris P.F."/>
        </authorList>
    </citation>
    <scope>NUCLEOTIDE SEQUENCE</scope>
    <source>
        <strain evidence="1">PFS-001/15</strain>
        <tissue evidence="1">Leaf</tissue>
    </source>
</reference>
<gene>
    <name evidence="1" type="ORF">F2Q68_00024716</name>
</gene>
<sequence>MDPPPISLNSRHVGNLRGIQVSCFVHCSKHSNRNFLACVHRSSIWMLRPPLFVLFFPSGDAPSLFLFSAKFPPLINSPSVYFRVFDSSEEATGSSIHSTVQRPMADLVIGQLEKAESSSKLPLKLLAWGCYPTKFRLNIYSKAHVIGTIPSCLQGSKDMEIIMLSQFGRLFELHVARWHNPTKLINSFLSRHLLTVRKQRIAEFFLMFFRSHFSWRHNSVTKVTEL</sequence>
<dbReference type="EMBL" id="QGKW02001911">
    <property type="protein sequence ID" value="KAF2565730.1"/>
    <property type="molecule type" value="Genomic_DNA"/>
</dbReference>
<organism evidence="1 2">
    <name type="scientific">Brassica cretica</name>
    <name type="common">Mustard</name>
    <dbReference type="NCBI Taxonomy" id="69181"/>
    <lineage>
        <taxon>Eukaryota</taxon>
        <taxon>Viridiplantae</taxon>
        <taxon>Streptophyta</taxon>
        <taxon>Embryophyta</taxon>
        <taxon>Tracheophyta</taxon>
        <taxon>Spermatophyta</taxon>
        <taxon>Magnoliopsida</taxon>
        <taxon>eudicotyledons</taxon>
        <taxon>Gunneridae</taxon>
        <taxon>Pentapetalae</taxon>
        <taxon>rosids</taxon>
        <taxon>malvids</taxon>
        <taxon>Brassicales</taxon>
        <taxon>Brassicaceae</taxon>
        <taxon>Brassiceae</taxon>
        <taxon>Brassica</taxon>
    </lineage>
</organism>
<name>A0A8S9I7H3_BRACR</name>
<evidence type="ECO:0000313" key="1">
    <source>
        <dbReference type="EMBL" id="KAF2565730.1"/>
    </source>
</evidence>
<protein>
    <submittedName>
        <fullName evidence="1">Uncharacterized protein</fullName>
    </submittedName>
</protein>